<dbReference type="CDD" id="cd13777">
    <property type="entry name" value="Aar2_N"/>
    <property type="match status" value="1"/>
</dbReference>
<dbReference type="InterPro" id="IPR033647">
    <property type="entry name" value="Aar2_N"/>
</dbReference>
<dbReference type="FunFam" id="1.25.40.550:FF:000001">
    <property type="entry name" value="AAR2 splicing factor homolog"/>
    <property type="match status" value="1"/>
</dbReference>
<comment type="caution">
    <text evidence="12">The sequence shown here is derived from an EMBL/GenBank/DDBJ whole genome shotgun (WGS) entry which is preliminary data.</text>
</comment>
<feature type="compositionally biased region" description="Polar residues" evidence="9">
    <location>
        <begin position="177"/>
        <end position="186"/>
    </location>
</feature>
<dbReference type="EMBL" id="JAWDGP010006989">
    <property type="protein sequence ID" value="KAK3731740.1"/>
    <property type="molecule type" value="Genomic_DNA"/>
</dbReference>
<evidence type="ECO:0000256" key="2">
    <source>
        <dbReference type="ARBA" id="ARBA00006281"/>
    </source>
</evidence>
<dbReference type="InterPro" id="IPR033648">
    <property type="entry name" value="AAR2_C"/>
</dbReference>
<name>A0AAE1CRW9_9GAST</name>
<evidence type="ECO:0000259" key="10">
    <source>
        <dbReference type="Pfam" id="PF05282"/>
    </source>
</evidence>
<keyword evidence="13" id="KW-1185">Reference proteome</keyword>
<gene>
    <name evidence="12" type="ORF">RRG08_035409</name>
</gene>
<dbReference type="PANTHER" id="PTHR12689">
    <property type="entry name" value="A1 CISTRON SPLICING FACTOR AAR2-RELATED"/>
    <property type="match status" value="1"/>
</dbReference>
<feature type="compositionally biased region" description="Polar residues" evidence="9">
    <location>
        <begin position="195"/>
        <end position="217"/>
    </location>
</feature>
<keyword evidence="6" id="KW-0508">mRNA splicing</keyword>
<evidence type="ECO:0000256" key="8">
    <source>
        <dbReference type="ARBA" id="ARBA00047009"/>
    </source>
</evidence>
<sequence>MEFRVRLDSGDENDCIEIRKKMDQENARKLFEQGAMFVLHDFPERSEFGVDYMSWNTGPNFKGLKMIPAGIHFIYYSSVNTEGERGPRSGFFYNFSPQEVVVRHWDAQSEDIKSTHLCEEELERYKLSKQDLDKFLGPYPYEKYKQWISLSKHISPELVDLLQPDCGTIYSAPHFESTASNTQSRQAAAAEARKVNTSGKNETPNTNQKSKSGASQSLPELISVESTKIKYSKVPKKKFPSGATPAEISKYNLDSSYALNVLLTRFDKDFDKLLGEIQFAFLCFLIGQDFDSFEQWKILVHLVCTSGEAVELYPQSYLSLISVLHFQIREIPSDFFVDIVTSNNFLTSTLYELFQNIANENVDKNLQKKSKDFEKHLTEKFKWDFSCEPEEYAPVIVE</sequence>
<dbReference type="Proteomes" id="UP001283361">
    <property type="component" value="Unassembled WGS sequence"/>
</dbReference>
<evidence type="ECO:0000313" key="13">
    <source>
        <dbReference type="Proteomes" id="UP001283361"/>
    </source>
</evidence>
<evidence type="ECO:0000256" key="5">
    <source>
        <dbReference type="ARBA" id="ARBA00022728"/>
    </source>
</evidence>
<dbReference type="InterPro" id="IPR038514">
    <property type="entry name" value="AAR2_C_sf"/>
</dbReference>
<reference evidence="12" key="1">
    <citation type="journal article" date="2023" name="G3 (Bethesda)">
        <title>A reference genome for the long-term kleptoplast-retaining sea slug Elysia crispata morphotype clarki.</title>
        <authorList>
            <person name="Eastman K.E."/>
            <person name="Pendleton A.L."/>
            <person name="Shaikh M.A."/>
            <person name="Suttiyut T."/>
            <person name="Ogas R."/>
            <person name="Tomko P."/>
            <person name="Gavelis G."/>
            <person name="Widhalm J.R."/>
            <person name="Wisecaver J.H."/>
        </authorList>
    </citation>
    <scope>NUCLEOTIDE SEQUENCE</scope>
    <source>
        <strain evidence="12">ECLA1</strain>
    </source>
</reference>
<dbReference type="AlphaFoldDB" id="A0AAE1CRW9"/>
<protein>
    <recommendedName>
        <fullName evidence="3">Protein AAR2 homolog</fullName>
    </recommendedName>
    <alternativeName>
        <fullName evidence="7">AAR2 splicing factor homolog</fullName>
    </alternativeName>
</protein>
<evidence type="ECO:0000256" key="1">
    <source>
        <dbReference type="ARBA" id="ARBA00003708"/>
    </source>
</evidence>
<evidence type="ECO:0000256" key="9">
    <source>
        <dbReference type="SAM" id="MobiDB-lite"/>
    </source>
</evidence>
<evidence type="ECO:0000256" key="4">
    <source>
        <dbReference type="ARBA" id="ARBA00022664"/>
    </source>
</evidence>
<evidence type="ECO:0000256" key="7">
    <source>
        <dbReference type="ARBA" id="ARBA00030625"/>
    </source>
</evidence>
<feature type="domain" description="AAR2 N-terminal" evidence="11">
    <location>
        <begin position="33"/>
        <end position="164"/>
    </location>
</feature>
<comment type="function">
    <text evidence="1">Component of the U5 snRNP complex that is required for spliceosome assembly and for pre-mRNA splicing.</text>
</comment>
<dbReference type="InterPro" id="IPR038516">
    <property type="entry name" value="AAR2_N_sf"/>
</dbReference>
<dbReference type="Gene3D" id="2.60.34.20">
    <property type="match status" value="1"/>
</dbReference>
<dbReference type="GO" id="GO:0005681">
    <property type="term" value="C:spliceosomal complex"/>
    <property type="evidence" value="ECO:0007669"/>
    <property type="project" value="UniProtKB-KW"/>
</dbReference>
<comment type="subunit">
    <text evidence="8">Interacts with PRPF8 (via RNase H homology domain). Component of a U5 snRNP complex that contains PRPF8.</text>
</comment>
<dbReference type="Pfam" id="PF20981">
    <property type="entry name" value="AAR2_1st"/>
    <property type="match status" value="1"/>
</dbReference>
<keyword evidence="5" id="KW-0747">Spliceosome</keyword>
<dbReference type="FunFam" id="2.60.34.20:FF:000001">
    <property type="entry name" value="protein AAR2 homolog"/>
    <property type="match status" value="1"/>
</dbReference>
<accession>A0AAE1CRW9</accession>
<feature type="domain" description="AAR2 C-terminal" evidence="10">
    <location>
        <begin position="231"/>
        <end position="386"/>
    </location>
</feature>
<dbReference type="PANTHER" id="PTHR12689:SF4">
    <property type="entry name" value="PROTEIN AAR2 HOMOLOG"/>
    <property type="match status" value="1"/>
</dbReference>
<dbReference type="Pfam" id="PF05282">
    <property type="entry name" value="AAR2"/>
    <property type="match status" value="1"/>
</dbReference>
<organism evidence="12 13">
    <name type="scientific">Elysia crispata</name>
    <name type="common">lettuce slug</name>
    <dbReference type="NCBI Taxonomy" id="231223"/>
    <lineage>
        <taxon>Eukaryota</taxon>
        <taxon>Metazoa</taxon>
        <taxon>Spiralia</taxon>
        <taxon>Lophotrochozoa</taxon>
        <taxon>Mollusca</taxon>
        <taxon>Gastropoda</taxon>
        <taxon>Heterobranchia</taxon>
        <taxon>Euthyneura</taxon>
        <taxon>Panpulmonata</taxon>
        <taxon>Sacoglossa</taxon>
        <taxon>Placobranchoidea</taxon>
        <taxon>Plakobranchidae</taxon>
        <taxon>Elysia</taxon>
    </lineage>
</organism>
<dbReference type="GO" id="GO:0000244">
    <property type="term" value="P:spliceosomal tri-snRNP complex assembly"/>
    <property type="evidence" value="ECO:0007669"/>
    <property type="project" value="TreeGrafter"/>
</dbReference>
<dbReference type="CDD" id="cd13778">
    <property type="entry name" value="Aar2_C"/>
    <property type="match status" value="1"/>
</dbReference>
<dbReference type="InterPro" id="IPR007946">
    <property type="entry name" value="AAR2"/>
</dbReference>
<feature type="region of interest" description="Disordered" evidence="9">
    <location>
        <begin position="177"/>
        <end position="217"/>
    </location>
</feature>
<comment type="similarity">
    <text evidence="2">Belongs to the AAR2 family.</text>
</comment>
<evidence type="ECO:0000256" key="3">
    <source>
        <dbReference type="ARBA" id="ARBA00016372"/>
    </source>
</evidence>
<evidence type="ECO:0000259" key="11">
    <source>
        <dbReference type="Pfam" id="PF20981"/>
    </source>
</evidence>
<proteinExistence type="inferred from homology"/>
<keyword evidence="4" id="KW-0507">mRNA processing</keyword>
<evidence type="ECO:0000313" key="12">
    <source>
        <dbReference type="EMBL" id="KAK3731740.1"/>
    </source>
</evidence>
<evidence type="ECO:0000256" key="6">
    <source>
        <dbReference type="ARBA" id="ARBA00023187"/>
    </source>
</evidence>
<dbReference type="Gene3D" id="1.25.40.550">
    <property type="entry name" value="Aar2, C-terminal domain-like"/>
    <property type="match status" value="1"/>
</dbReference>